<organism evidence="2">
    <name type="scientific">Rhizophora mucronata</name>
    <name type="common">Asiatic mangrove</name>
    <dbReference type="NCBI Taxonomy" id="61149"/>
    <lineage>
        <taxon>Eukaryota</taxon>
        <taxon>Viridiplantae</taxon>
        <taxon>Streptophyta</taxon>
        <taxon>Embryophyta</taxon>
        <taxon>Tracheophyta</taxon>
        <taxon>Spermatophyta</taxon>
        <taxon>Magnoliopsida</taxon>
        <taxon>eudicotyledons</taxon>
        <taxon>Gunneridae</taxon>
        <taxon>Pentapetalae</taxon>
        <taxon>rosids</taxon>
        <taxon>fabids</taxon>
        <taxon>Malpighiales</taxon>
        <taxon>Rhizophoraceae</taxon>
        <taxon>Rhizophora</taxon>
    </lineage>
</organism>
<dbReference type="EMBL" id="GGEC01087235">
    <property type="protein sequence ID" value="MBX67719.1"/>
    <property type="molecule type" value="Transcribed_RNA"/>
</dbReference>
<sequence>MGATYIGMPFFLCVVYFFFLIGCGWVSFLAYLLSFSFY</sequence>
<keyword evidence="1" id="KW-0472">Membrane</keyword>
<protein>
    <submittedName>
        <fullName evidence="2">Uncharacterized protein</fullName>
    </submittedName>
</protein>
<reference evidence="2" key="1">
    <citation type="submission" date="2018-02" db="EMBL/GenBank/DDBJ databases">
        <title>Rhizophora mucronata_Transcriptome.</title>
        <authorList>
            <person name="Meera S.P."/>
            <person name="Sreeshan A."/>
            <person name="Augustine A."/>
        </authorList>
    </citation>
    <scope>NUCLEOTIDE SEQUENCE</scope>
    <source>
        <tissue evidence="2">Leaf</tissue>
    </source>
</reference>
<keyword evidence="1" id="KW-1133">Transmembrane helix</keyword>
<proteinExistence type="predicted"/>
<evidence type="ECO:0000256" key="1">
    <source>
        <dbReference type="SAM" id="Phobius"/>
    </source>
</evidence>
<evidence type="ECO:0000313" key="2">
    <source>
        <dbReference type="EMBL" id="MBX67719.1"/>
    </source>
</evidence>
<feature type="transmembrane region" description="Helical" evidence="1">
    <location>
        <begin position="6"/>
        <end position="33"/>
    </location>
</feature>
<name>A0A2P2QL45_RHIMU</name>
<accession>A0A2P2QL45</accession>
<keyword evidence="1" id="KW-0812">Transmembrane</keyword>
<dbReference type="AlphaFoldDB" id="A0A2P2QL45"/>